<accession>A0AAV7ULY7</accession>
<comment type="caution">
    <text evidence="2">The sequence shown here is derived from an EMBL/GenBank/DDBJ whole genome shotgun (WGS) entry which is preliminary data.</text>
</comment>
<feature type="region of interest" description="Disordered" evidence="1">
    <location>
        <begin position="55"/>
        <end position="95"/>
    </location>
</feature>
<evidence type="ECO:0000313" key="2">
    <source>
        <dbReference type="EMBL" id="KAJ1188994.1"/>
    </source>
</evidence>
<dbReference type="EMBL" id="JANPWB010000005">
    <property type="protein sequence ID" value="KAJ1188994.1"/>
    <property type="molecule type" value="Genomic_DNA"/>
</dbReference>
<dbReference type="AlphaFoldDB" id="A0AAV7ULY7"/>
<name>A0AAV7ULY7_PLEWA</name>
<organism evidence="2 3">
    <name type="scientific">Pleurodeles waltl</name>
    <name type="common">Iberian ribbed newt</name>
    <dbReference type="NCBI Taxonomy" id="8319"/>
    <lineage>
        <taxon>Eukaryota</taxon>
        <taxon>Metazoa</taxon>
        <taxon>Chordata</taxon>
        <taxon>Craniata</taxon>
        <taxon>Vertebrata</taxon>
        <taxon>Euteleostomi</taxon>
        <taxon>Amphibia</taxon>
        <taxon>Batrachia</taxon>
        <taxon>Caudata</taxon>
        <taxon>Salamandroidea</taxon>
        <taxon>Salamandridae</taxon>
        <taxon>Pleurodelinae</taxon>
        <taxon>Pleurodeles</taxon>
    </lineage>
</organism>
<gene>
    <name evidence="2" type="ORF">NDU88_005747</name>
</gene>
<evidence type="ECO:0000256" key="1">
    <source>
        <dbReference type="SAM" id="MobiDB-lite"/>
    </source>
</evidence>
<sequence length="95" mass="10106">METKPTAVLLGDRSCRRSKSDGHLRGPCRGVISAGRKQNRGCGSTYGSARLQIGASGQGLGLPDSQRTSHLDEQLGRTAARANQVPWDPSGEMRS</sequence>
<keyword evidence="3" id="KW-1185">Reference proteome</keyword>
<evidence type="ECO:0000313" key="3">
    <source>
        <dbReference type="Proteomes" id="UP001066276"/>
    </source>
</evidence>
<proteinExistence type="predicted"/>
<dbReference type="Proteomes" id="UP001066276">
    <property type="component" value="Chromosome 3_1"/>
</dbReference>
<protein>
    <submittedName>
        <fullName evidence="2">Uncharacterized protein</fullName>
    </submittedName>
</protein>
<reference evidence="2" key="1">
    <citation type="journal article" date="2022" name="bioRxiv">
        <title>Sequencing and chromosome-scale assembly of the giantPleurodeles waltlgenome.</title>
        <authorList>
            <person name="Brown T."/>
            <person name="Elewa A."/>
            <person name="Iarovenko S."/>
            <person name="Subramanian E."/>
            <person name="Araus A.J."/>
            <person name="Petzold A."/>
            <person name="Susuki M."/>
            <person name="Suzuki K.-i.T."/>
            <person name="Hayashi T."/>
            <person name="Toyoda A."/>
            <person name="Oliveira C."/>
            <person name="Osipova E."/>
            <person name="Leigh N.D."/>
            <person name="Simon A."/>
            <person name="Yun M.H."/>
        </authorList>
    </citation>
    <scope>NUCLEOTIDE SEQUENCE</scope>
    <source>
        <strain evidence="2">20211129_DDA</strain>
        <tissue evidence="2">Liver</tissue>
    </source>
</reference>